<feature type="domain" description="Cytochrome c" evidence="9">
    <location>
        <begin position="121"/>
        <end position="212"/>
    </location>
</feature>
<gene>
    <name evidence="10" type="ORF">RM530_11235</name>
</gene>
<dbReference type="Gene3D" id="1.10.760.10">
    <property type="entry name" value="Cytochrome c-like domain"/>
    <property type="match status" value="4"/>
</dbReference>
<name>A0ABU2WJ79_9GAMM</name>
<keyword evidence="11" id="KW-1185">Reference proteome</keyword>
<feature type="domain" description="Cytochrome c" evidence="9">
    <location>
        <begin position="256"/>
        <end position="359"/>
    </location>
</feature>
<dbReference type="SUPFAM" id="SSF46626">
    <property type="entry name" value="Cytochrome c"/>
    <property type="match status" value="5"/>
</dbReference>
<comment type="caution">
    <text evidence="10">The sequence shown here is derived from an EMBL/GenBank/DDBJ whole genome shotgun (WGS) entry which is preliminary data.</text>
</comment>
<keyword evidence="2 6" id="KW-0349">Heme</keyword>
<dbReference type="Pfam" id="PF00034">
    <property type="entry name" value="Cytochrom_C"/>
    <property type="match status" value="3"/>
</dbReference>
<feature type="region of interest" description="Disordered" evidence="7">
    <location>
        <begin position="516"/>
        <end position="535"/>
    </location>
</feature>
<evidence type="ECO:0000256" key="5">
    <source>
        <dbReference type="ARBA" id="ARBA00023004"/>
    </source>
</evidence>
<evidence type="ECO:0000256" key="6">
    <source>
        <dbReference type="PROSITE-ProRule" id="PRU00433"/>
    </source>
</evidence>
<dbReference type="Proteomes" id="UP001254608">
    <property type="component" value="Unassembled WGS sequence"/>
</dbReference>
<feature type="region of interest" description="Disordered" evidence="7">
    <location>
        <begin position="584"/>
        <end position="604"/>
    </location>
</feature>
<keyword evidence="3 6" id="KW-0479">Metal-binding</keyword>
<evidence type="ECO:0000256" key="3">
    <source>
        <dbReference type="ARBA" id="ARBA00022723"/>
    </source>
</evidence>
<evidence type="ECO:0000256" key="4">
    <source>
        <dbReference type="ARBA" id="ARBA00022982"/>
    </source>
</evidence>
<accession>A0ABU2WJ79</accession>
<evidence type="ECO:0000259" key="9">
    <source>
        <dbReference type="PROSITE" id="PS51007"/>
    </source>
</evidence>
<feature type="domain" description="Cytochrome c" evidence="9">
    <location>
        <begin position="23"/>
        <end position="108"/>
    </location>
</feature>
<keyword evidence="8" id="KW-0732">Signal</keyword>
<keyword evidence="1" id="KW-0813">Transport</keyword>
<dbReference type="InterPro" id="IPR036909">
    <property type="entry name" value="Cyt_c-like_dom_sf"/>
</dbReference>
<dbReference type="PANTHER" id="PTHR35008">
    <property type="entry name" value="BLL4482 PROTEIN-RELATED"/>
    <property type="match status" value="1"/>
</dbReference>
<evidence type="ECO:0000313" key="10">
    <source>
        <dbReference type="EMBL" id="MDT0497931.1"/>
    </source>
</evidence>
<sequence>MTRPVPWLAVSLLAVGVSVSEASADSSAERDFAQGIAACTSCHGEQGEGGDARFPYYPRLAGQSAPYLYQQLRAFQTGERDYALMNRIVSDLPDDYLREIAKYFARQTPPKLDLPVNSDAAQLELGRKLVQESPQSADGKACIECHGATLAGDSREHAPAIAGQHQPYLSAALQDWKAGKRPDLGASGMAAIAASMSDQEINAAAAYLASLPVTARPDETLPLPKPDTREAVGSNAQGIATEQSGLYYPMPDTASDQVRRGRYLAIVGDCAGCHTQDVDQPFAGGVRLDSPFGPMFGPNITPHPEHGIGGWTAEEFREAMLDGVAPGHKYLYPAFPFTSYALVKPEDVDAIKAWLDTLEPLDVPSREHDLQWPFSMRPLMLGWRLLFFWPDPFEASSTHSDTWNRGAYLVKGLGHCEACHSPRNLLGAGKNDEALGGGVVEQWRAPNISSNPDYGIGSWSLEALQTFLKTGQAPDHTIAAGPMRQVIHRSLQFLTDEDLHAIAYYLKNAEAQNESAPAATAEAGPNAPSDPKTGLGAYAEHCASCHGRDGRGKAPDYPPLAGNPTVTDADPTNVLRVILEGGFAAATDDEPHPHSMPPFGPSMSDEQIAAVASYVRSNWGNRASPASPQQVNGLR</sequence>
<keyword evidence="4" id="KW-0249">Electron transport</keyword>
<feature type="domain" description="Cytochrome c" evidence="9">
    <location>
        <begin position="401"/>
        <end position="510"/>
    </location>
</feature>
<feature type="chain" id="PRO_5046274593" evidence="8">
    <location>
        <begin position="25"/>
        <end position="635"/>
    </location>
</feature>
<dbReference type="InterPro" id="IPR008168">
    <property type="entry name" value="Cyt_C_IC"/>
</dbReference>
<dbReference type="InterPro" id="IPR009056">
    <property type="entry name" value="Cyt_c-like_dom"/>
</dbReference>
<dbReference type="PRINTS" id="PR00605">
    <property type="entry name" value="CYTCHROMECIC"/>
</dbReference>
<evidence type="ECO:0000313" key="11">
    <source>
        <dbReference type="Proteomes" id="UP001254608"/>
    </source>
</evidence>
<reference evidence="10 11" key="1">
    <citation type="submission" date="2023-09" db="EMBL/GenBank/DDBJ databases">
        <authorList>
            <person name="Rey-Velasco X."/>
        </authorList>
    </citation>
    <scope>NUCLEOTIDE SEQUENCE [LARGE SCALE GENOMIC DNA]</scope>
    <source>
        <strain evidence="10 11">W345</strain>
    </source>
</reference>
<dbReference type="PANTHER" id="PTHR35008:SF8">
    <property type="entry name" value="ALCOHOL DEHYDROGENASE CYTOCHROME C SUBUNIT"/>
    <property type="match status" value="1"/>
</dbReference>
<evidence type="ECO:0000256" key="7">
    <source>
        <dbReference type="SAM" id="MobiDB-lite"/>
    </source>
</evidence>
<dbReference type="InterPro" id="IPR051459">
    <property type="entry name" value="Cytochrome_c-type_DH"/>
</dbReference>
<feature type="compositionally biased region" description="Low complexity" evidence="7">
    <location>
        <begin position="516"/>
        <end position="527"/>
    </location>
</feature>
<evidence type="ECO:0000256" key="2">
    <source>
        <dbReference type="ARBA" id="ARBA00022617"/>
    </source>
</evidence>
<evidence type="ECO:0000256" key="1">
    <source>
        <dbReference type="ARBA" id="ARBA00022448"/>
    </source>
</evidence>
<feature type="domain" description="Cytochrome c" evidence="9">
    <location>
        <begin position="529"/>
        <end position="619"/>
    </location>
</feature>
<keyword evidence="5 6" id="KW-0408">Iron</keyword>
<dbReference type="PROSITE" id="PS51007">
    <property type="entry name" value="CYTC"/>
    <property type="match status" value="5"/>
</dbReference>
<proteinExistence type="predicted"/>
<protein>
    <submittedName>
        <fullName evidence="10">C-type cytochrome</fullName>
    </submittedName>
</protein>
<evidence type="ECO:0000256" key="8">
    <source>
        <dbReference type="SAM" id="SignalP"/>
    </source>
</evidence>
<feature type="region of interest" description="Disordered" evidence="7">
    <location>
        <begin position="548"/>
        <end position="571"/>
    </location>
</feature>
<feature type="signal peptide" evidence="8">
    <location>
        <begin position="1"/>
        <end position="24"/>
    </location>
</feature>
<organism evidence="10 11">
    <name type="scientific">Banduia mediterranea</name>
    <dbReference type="NCBI Taxonomy" id="3075609"/>
    <lineage>
        <taxon>Bacteria</taxon>
        <taxon>Pseudomonadati</taxon>
        <taxon>Pseudomonadota</taxon>
        <taxon>Gammaproteobacteria</taxon>
        <taxon>Nevskiales</taxon>
        <taxon>Algiphilaceae</taxon>
        <taxon>Banduia</taxon>
    </lineage>
</organism>
<dbReference type="EMBL" id="JAVRIC010000015">
    <property type="protein sequence ID" value="MDT0497931.1"/>
    <property type="molecule type" value="Genomic_DNA"/>
</dbReference>
<dbReference type="RefSeq" id="WP_311365324.1">
    <property type="nucleotide sequence ID" value="NZ_JAVRIC010000015.1"/>
</dbReference>